<evidence type="ECO:0000313" key="6">
    <source>
        <dbReference type="EMBL" id="MBU9765105.1"/>
    </source>
</evidence>
<evidence type="ECO:0000256" key="4">
    <source>
        <dbReference type="PROSITE-ProRule" id="PRU00335"/>
    </source>
</evidence>
<evidence type="ECO:0000259" key="5">
    <source>
        <dbReference type="PROSITE" id="PS50977"/>
    </source>
</evidence>
<evidence type="ECO:0000313" key="7">
    <source>
        <dbReference type="Proteomes" id="UP000812982"/>
    </source>
</evidence>
<feature type="domain" description="HTH tetR-type" evidence="5">
    <location>
        <begin position="9"/>
        <end position="69"/>
    </location>
</feature>
<sequence length="206" mass="22351">MAAERRRGAALEQALLDAACAELSEKSYAGFTIESVATRAGTSTPVLYRRWADKQELVRAAVVHAARSVQVEPPDTGRLRDDVLELMRQGNAPGAGLINMVSVHLSGYFQETGTSPAQLLTLLAPELPLLGAVNTIYRRAADRGEIDPDRLTDRMKTLPFDLQRAQVMMTLQPVPEAALDEIVDTIFLPLVRTAAGGSTIDGRKNI</sequence>
<dbReference type="InterPro" id="IPR011075">
    <property type="entry name" value="TetR_C"/>
</dbReference>
<dbReference type="InterPro" id="IPR001647">
    <property type="entry name" value="HTH_TetR"/>
</dbReference>
<proteinExistence type="predicted"/>
<dbReference type="Pfam" id="PF16859">
    <property type="entry name" value="TetR_C_11"/>
    <property type="match status" value="1"/>
</dbReference>
<dbReference type="RefSeq" id="WP_217158412.1">
    <property type="nucleotide sequence ID" value="NZ_VOMB01000017.1"/>
</dbReference>
<keyword evidence="7" id="KW-1185">Reference proteome</keyword>
<keyword evidence="3" id="KW-0804">Transcription</keyword>
<keyword evidence="1" id="KW-0805">Transcription regulation</keyword>
<dbReference type="Proteomes" id="UP000812982">
    <property type="component" value="Unassembled WGS sequence"/>
</dbReference>
<dbReference type="EMBL" id="VOMB01000017">
    <property type="protein sequence ID" value="MBU9765105.1"/>
    <property type="molecule type" value="Genomic_DNA"/>
</dbReference>
<evidence type="ECO:0000256" key="2">
    <source>
        <dbReference type="ARBA" id="ARBA00023125"/>
    </source>
</evidence>
<evidence type="ECO:0000256" key="3">
    <source>
        <dbReference type="ARBA" id="ARBA00023163"/>
    </source>
</evidence>
<accession>A0ABS6KNB2</accession>
<feature type="DNA-binding region" description="H-T-H motif" evidence="4">
    <location>
        <begin position="32"/>
        <end position="51"/>
    </location>
</feature>
<keyword evidence="2 4" id="KW-0238">DNA-binding</keyword>
<dbReference type="Pfam" id="PF00440">
    <property type="entry name" value="TetR_N"/>
    <property type="match status" value="1"/>
</dbReference>
<name>A0ABS6KNB2_9MYCO</name>
<dbReference type="PANTHER" id="PTHR30055:SF148">
    <property type="entry name" value="TETR-FAMILY TRANSCRIPTIONAL REGULATOR"/>
    <property type="match status" value="1"/>
</dbReference>
<gene>
    <name evidence="6" type="ORF">FR943_14790</name>
</gene>
<dbReference type="PANTHER" id="PTHR30055">
    <property type="entry name" value="HTH-TYPE TRANSCRIPTIONAL REGULATOR RUTR"/>
    <property type="match status" value="1"/>
</dbReference>
<organism evidence="6 7">
    <name type="scientific">[Mycobacterium] fortunisiensis</name>
    <dbReference type="NCBI Taxonomy" id="2600579"/>
    <lineage>
        <taxon>Bacteria</taxon>
        <taxon>Bacillati</taxon>
        <taxon>Actinomycetota</taxon>
        <taxon>Actinomycetes</taxon>
        <taxon>Mycobacteriales</taxon>
        <taxon>Mycobacteriaceae</taxon>
        <taxon>Mycolicibacterium</taxon>
    </lineage>
</organism>
<protein>
    <submittedName>
        <fullName evidence="6">TetR/AcrR family transcriptional regulator</fullName>
    </submittedName>
</protein>
<dbReference type="InterPro" id="IPR050109">
    <property type="entry name" value="HTH-type_TetR-like_transc_reg"/>
</dbReference>
<reference evidence="6 7" key="1">
    <citation type="journal article" date="2021" name="Sci. Rep.">
        <title>Phenotypic and genomic hallmarks of a novel, potentially pathogenic rapidly growing Mycobacterium species related to the Mycobacterium fortuitum complex.</title>
        <authorList>
            <person name="Gharbi R."/>
            <person name="Khanna V."/>
            <person name="Frigui W."/>
            <person name="Mhenni B."/>
            <person name="Brosch R."/>
            <person name="Mardassi H."/>
        </authorList>
    </citation>
    <scope>NUCLEOTIDE SEQUENCE [LARGE SCALE GENOMIC DNA]</scope>
    <source>
        <strain evidence="6 7">TNTM28</strain>
    </source>
</reference>
<evidence type="ECO:0000256" key="1">
    <source>
        <dbReference type="ARBA" id="ARBA00023015"/>
    </source>
</evidence>
<comment type="caution">
    <text evidence="6">The sequence shown here is derived from an EMBL/GenBank/DDBJ whole genome shotgun (WGS) entry which is preliminary data.</text>
</comment>
<dbReference type="PROSITE" id="PS50977">
    <property type="entry name" value="HTH_TETR_2"/>
    <property type="match status" value="1"/>
</dbReference>